<feature type="non-terminal residue" evidence="2">
    <location>
        <position position="1"/>
    </location>
</feature>
<sequence length="21" mass="2196">AGLALNSSPQAKKKINARAEQ</sequence>
<feature type="compositionally biased region" description="Basic residues" evidence="1">
    <location>
        <begin position="11"/>
        <end position="21"/>
    </location>
</feature>
<reference evidence="2" key="1">
    <citation type="journal article" date="2019" name="Sci. Rep.">
        <title>Draft genome of Tanacetum cinerariifolium, the natural source of mosquito coil.</title>
        <authorList>
            <person name="Yamashiro T."/>
            <person name="Shiraishi A."/>
            <person name="Satake H."/>
            <person name="Nakayama K."/>
        </authorList>
    </citation>
    <scope>NUCLEOTIDE SEQUENCE</scope>
</reference>
<proteinExistence type="predicted"/>
<dbReference type="AlphaFoldDB" id="A0A699XSL1"/>
<accession>A0A699XSL1</accession>
<feature type="compositionally biased region" description="Polar residues" evidence="1">
    <location>
        <begin position="1"/>
        <end position="10"/>
    </location>
</feature>
<gene>
    <name evidence="2" type="ORF">Tci_932947</name>
</gene>
<dbReference type="EMBL" id="BKCJ011885121">
    <property type="protein sequence ID" value="GFD60978.1"/>
    <property type="molecule type" value="Genomic_DNA"/>
</dbReference>
<name>A0A699XSL1_TANCI</name>
<evidence type="ECO:0000313" key="2">
    <source>
        <dbReference type="EMBL" id="GFD60978.1"/>
    </source>
</evidence>
<evidence type="ECO:0000256" key="1">
    <source>
        <dbReference type="SAM" id="MobiDB-lite"/>
    </source>
</evidence>
<comment type="caution">
    <text evidence="2">The sequence shown here is derived from an EMBL/GenBank/DDBJ whole genome shotgun (WGS) entry which is preliminary data.</text>
</comment>
<protein>
    <submittedName>
        <fullName evidence="2">Uncharacterized protein</fullName>
    </submittedName>
</protein>
<organism evidence="2">
    <name type="scientific">Tanacetum cinerariifolium</name>
    <name type="common">Dalmatian daisy</name>
    <name type="synonym">Chrysanthemum cinerariifolium</name>
    <dbReference type="NCBI Taxonomy" id="118510"/>
    <lineage>
        <taxon>Eukaryota</taxon>
        <taxon>Viridiplantae</taxon>
        <taxon>Streptophyta</taxon>
        <taxon>Embryophyta</taxon>
        <taxon>Tracheophyta</taxon>
        <taxon>Spermatophyta</taxon>
        <taxon>Magnoliopsida</taxon>
        <taxon>eudicotyledons</taxon>
        <taxon>Gunneridae</taxon>
        <taxon>Pentapetalae</taxon>
        <taxon>asterids</taxon>
        <taxon>campanulids</taxon>
        <taxon>Asterales</taxon>
        <taxon>Asteraceae</taxon>
        <taxon>Asteroideae</taxon>
        <taxon>Anthemideae</taxon>
        <taxon>Anthemidinae</taxon>
        <taxon>Tanacetum</taxon>
    </lineage>
</organism>
<feature type="region of interest" description="Disordered" evidence="1">
    <location>
        <begin position="1"/>
        <end position="21"/>
    </location>
</feature>